<dbReference type="Pfam" id="PF06114">
    <property type="entry name" value="Peptidase_M78"/>
    <property type="match status" value="1"/>
</dbReference>
<evidence type="ECO:0000313" key="2">
    <source>
        <dbReference type="EMBL" id="TCO86407.1"/>
    </source>
</evidence>
<reference evidence="2 3" key="1">
    <citation type="submission" date="2019-03" db="EMBL/GenBank/DDBJ databases">
        <title>Genomic Encyclopedia of Type Strains, Phase IV (KMG-IV): sequencing the most valuable type-strain genomes for metagenomic binning, comparative biology and taxonomic classification.</title>
        <authorList>
            <person name="Goeker M."/>
        </authorList>
    </citation>
    <scope>NUCLEOTIDE SEQUENCE [LARGE SCALE GENOMIC DNA]</scope>
    <source>
        <strain evidence="2 3">DSM 28559</strain>
    </source>
</reference>
<dbReference type="AlphaFoldDB" id="A0A4R2LL47"/>
<name>A0A4R2LL47_9FIRM</name>
<organism evidence="2 3">
    <name type="scientific">Frisingicoccus caecimuris</name>
    <dbReference type="NCBI Taxonomy" id="1796636"/>
    <lineage>
        <taxon>Bacteria</taxon>
        <taxon>Bacillati</taxon>
        <taxon>Bacillota</taxon>
        <taxon>Clostridia</taxon>
        <taxon>Lachnospirales</taxon>
        <taxon>Lachnospiraceae</taxon>
        <taxon>Frisingicoccus</taxon>
    </lineage>
</organism>
<dbReference type="Gene3D" id="1.10.10.2910">
    <property type="match status" value="1"/>
</dbReference>
<dbReference type="EMBL" id="SLXA01000001">
    <property type="protein sequence ID" value="TCO86407.1"/>
    <property type="molecule type" value="Genomic_DNA"/>
</dbReference>
<comment type="caution">
    <text evidence="2">The sequence shown here is derived from an EMBL/GenBank/DDBJ whole genome shotgun (WGS) entry which is preliminary data.</text>
</comment>
<dbReference type="PANTHER" id="PTHR43236">
    <property type="entry name" value="ANTITOXIN HIGA1"/>
    <property type="match status" value="1"/>
</dbReference>
<evidence type="ECO:0000313" key="3">
    <source>
        <dbReference type="Proteomes" id="UP000295711"/>
    </source>
</evidence>
<dbReference type="InterPro" id="IPR052345">
    <property type="entry name" value="Rad_response_metalloprotease"/>
</dbReference>
<dbReference type="InterPro" id="IPR010359">
    <property type="entry name" value="IrrE_HExxH"/>
</dbReference>
<proteinExistence type="predicted"/>
<feature type="domain" description="IrrE N-terminal-like" evidence="1">
    <location>
        <begin position="33"/>
        <end position="142"/>
    </location>
</feature>
<dbReference type="PANTHER" id="PTHR43236:SF1">
    <property type="entry name" value="BLL7220 PROTEIN"/>
    <property type="match status" value="1"/>
</dbReference>
<dbReference type="RefSeq" id="WP_243115423.1">
    <property type="nucleotide sequence ID" value="NZ_JANKAQ010000002.1"/>
</dbReference>
<keyword evidence="3" id="KW-1185">Reference proteome</keyword>
<evidence type="ECO:0000259" key="1">
    <source>
        <dbReference type="Pfam" id="PF06114"/>
    </source>
</evidence>
<sequence>MNRNIKHIVNTLRKKYDTGNPFDIARQMEIEYIIGPLGSRSGCYMYLKRHRCIFLNENLSEHEMKLVMAHELGHAILHRTQDCYFIRHKTLLSTDIFELEANKFAMELLISDDSLEEHKEYSVNQLARLYGYHENLIELRLK</sequence>
<accession>A0A4R2LL47</accession>
<dbReference type="Proteomes" id="UP000295711">
    <property type="component" value="Unassembled WGS sequence"/>
</dbReference>
<protein>
    <submittedName>
        <fullName evidence="2">Uncharacterized protein DUF955</fullName>
    </submittedName>
</protein>
<gene>
    <name evidence="2" type="ORF">EV212_101194</name>
</gene>